<dbReference type="Gene3D" id="2.60.120.10">
    <property type="entry name" value="Jelly Rolls"/>
    <property type="match status" value="1"/>
</dbReference>
<keyword evidence="7" id="KW-1185">Reference proteome</keyword>
<gene>
    <name evidence="6" type="ORF">SAMN06265338_11468</name>
</gene>
<dbReference type="OrthoDB" id="3525895at2"/>
<dbReference type="RefSeq" id="WP_088522115.1">
    <property type="nucleotide sequence ID" value="NZ_FYDG01000014.1"/>
</dbReference>
<proteinExistence type="predicted"/>
<dbReference type="SMART" id="SM00100">
    <property type="entry name" value="cNMP"/>
    <property type="match status" value="1"/>
</dbReference>
<keyword evidence="6" id="KW-0418">Kinase</keyword>
<evidence type="ECO:0000313" key="6">
    <source>
        <dbReference type="EMBL" id="SNB81122.1"/>
    </source>
</evidence>
<dbReference type="SUPFAM" id="SSF51206">
    <property type="entry name" value="cAMP-binding domain-like"/>
    <property type="match status" value="1"/>
</dbReference>
<protein>
    <submittedName>
        <fullName evidence="6">cAMP-binding domain of CRP or a regulatory subunit of cAMP-dependent protein kinases</fullName>
    </submittedName>
</protein>
<dbReference type="GO" id="GO:0016301">
    <property type="term" value="F:kinase activity"/>
    <property type="evidence" value="ECO:0007669"/>
    <property type="project" value="UniProtKB-KW"/>
</dbReference>
<dbReference type="GO" id="GO:0003700">
    <property type="term" value="F:DNA-binding transcription factor activity"/>
    <property type="evidence" value="ECO:0007669"/>
    <property type="project" value="TreeGrafter"/>
</dbReference>
<dbReference type="PANTHER" id="PTHR24567">
    <property type="entry name" value="CRP FAMILY TRANSCRIPTIONAL REGULATORY PROTEIN"/>
    <property type="match status" value="1"/>
</dbReference>
<accession>A0A212S732</accession>
<keyword evidence="3" id="KW-0804">Transcription</keyword>
<dbReference type="PANTHER" id="PTHR24567:SF68">
    <property type="entry name" value="DNA-BINDING TRANSCRIPTIONAL DUAL REGULATOR CRP"/>
    <property type="match status" value="1"/>
</dbReference>
<dbReference type="Pfam" id="PF00027">
    <property type="entry name" value="cNMP_binding"/>
    <property type="match status" value="1"/>
</dbReference>
<evidence type="ECO:0000259" key="4">
    <source>
        <dbReference type="PROSITE" id="PS50042"/>
    </source>
</evidence>
<evidence type="ECO:0000256" key="3">
    <source>
        <dbReference type="ARBA" id="ARBA00023163"/>
    </source>
</evidence>
<dbReference type="GO" id="GO:0003677">
    <property type="term" value="F:DNA binding"/>
    <property type="evidence" value="ECO:0007669"/>
    <property type="project" value="UniProtKB-KW"/>
</dbReference>
<organism evidence="6 7">
    <name type="scientific">Rhodoblastus acidophilus</name>
    <name type="common">Rhodopseudomonas acidophila</name>
    <dbReference type="NCBI Taxonomy" id="1074"/>
    <lineage>
        <taxon>Bacteria</taxon>
        <taxon>Pseudomonadati</taxon>
        <taxon>Pseudomonadota</taxon>
        <taxon>Alphaproteobacteria</taxon>
        <taxon>Hyphomicrobiales</taxon>
        <taxon>Rhodoblastaceae</taxon>
        <taxon>Rhodoblastus</taxon>
    </lineage>
</organism>
<dbReference type="PROSITE" id="PS50042">
    <property type="entry name" value="CNMP_BINDING_3"/>
    <property type="match status" value="1"/>
</dbReference>
<dbReference type="InterPro" id="IPR036390">
    <property type="entry name" value="WH_DNA-bd_sf"/>
</dbReference>
<dbReference type="CDD" id="cd00038">
    <property type="entry name" value="CAP_ED"/>
    <property type="match status" value="1"/>
</dbReference>
<dbReference type="InterPro" id="IPR018488">
    <property type="entry name" value="cNMP-bd_CS"/>
</dbReference>
<dbReference type="Gene3D" id="1.10.10.10">
    <property type="entry name" value="Winged helix-like DNA-binding domain superfamily/Winged helix DNA-binding domain"/>
    <property type="match status" value="1"/>
</dbReference>
<dbReference type="GO" id="GO:0005829">
    <property type="term" value="C:cytosol"/>
    <property type="evidence" value="ECO:0007669"/>
    <property type="project" value="TreeGrafter"/>
</dbReference>
<keyword evidence="2" id="KW-0238">DNA-binding</keyword>
<dbReference type="InterPro" id="IPR036388">
    <property type="entry name" value="WH-like_DNA-bd_sf"/>
</dbReference>
<dbReference type="InterPro" id="IPR050397">
    <property type="entry name" value="Env_Response_Regulators"/>
</dbReference>
<keyword evidence="6" id="KW-0808">Transferase</keyword>
<evidence type="ECO:0000256" key="2">
    <source>
        <dbReference type="ARBA" id="ARBA00023125"/>
    </source>
</evidence>
<dbReference type="EMBL" id="FYDG01000014">
    <property type="protein sequence ID" value="SNB81122.1"/>
    <property type="molecule type" value="Genomic_DNA"/>
</dbReference>
<sequence length="234" mass="26018">MQDPAEPLLPRLQELEIFHNVSVEALEDIQRRAPRRKLQKGELLCNVGDPSDALFVILSGRMRIWIASASGVEVTLNVLVAGSIFGEIGMLDGSVRTAGASAMSPAELVSISRATFFRALERDSQLARNVIGLLCRRLRWTSARMEDAVLRPAPQRLARLLAHLAQDHSRLTRRGHELTLKLTQGELAQWTAMSRESLNKLLNRWIDEGVLFQEKGVLTICNAEMLSDLADASE</sequence>
<feature type="domain" description="HTH crp-type" evidence="5">
    <location>
        <begin position="151"/>
        <end position="224"/>
    </location>
</feature>
<dbReference type="SUPFAM" id="SSF46785">
    <property type="entry name" value="Winged helix' DNA-binding domain"/>
    <property type="match status" value="1"/>
</dbReference>
<feature type="domain" description="Cyclic nucleotide-binding" evidence="4">
    <location>
        <begin position="17"/>
        <end position="137"/>
    </location>
</feature>
<dbReference type="Pfam" id="PF13545">
    <property type="entry name" value="HTH_Crp_2"/>
    <property type="match status" value="1"/>
</dbReference>
<dbReference type="InterPro" id="IPR000595">
    <property type="entry name" value="cNMP-bd_dom"/>
</dbReference>
<reference evidence="7" key="1">
    <citation type="submission" date="2017-06" db="EMBL/GenBank/DDBJ databases">
        <authorList>
            <person name="Varghese N."/>
            <person name="Submissions S."/>
        </authorList>
    </citation>
    <scope>NUCLEOTIDE SEQUENCE [LARGE SCALE GENOMIC DNA]</scope>
    <source>
        <strain evidence="7">DSM 137</strain>
    </source>
</reference>
<dbReference type="PROSITE" id="PS51063">
    <property type="entry name" value="HTH_CRP_2"/>
    <property type="match status" value="1"/>
</dbReference>
<evidence type="ECO:0000259" key="5">
    <source>
        <dbReference type="PROSITE" id="PS51063"/>
    </source>
</evidence>
<dbReference type="InterPro" id="IPR012318">
    <property type="entry name" value="HTH_CRP"/>
</dbReference>
<dbReference type="Proteomes" id="UP000198418">
    <property type="component" value="Unassembled WGS sequence"/>
</dbReference>
<evidence type="ECO:0000256" key="1">
    <source>
        <dbReference type="ARBA" id="ARBA00023015"/>
    </source>
</evidence>
<dbReference type="SMART" id="SM00419">
    <property type="entry name" value="HTH_CRP"/>
    <property type="match status" value="1"/>
</dbReference>
<name>A0A212S732_RHOAC</name>
<dbReference type="InterPro" id="IPR014710">
    <property type="entry name" value="RmlC-like_jellyroll"/>
</dbReference>
<evidence type="ECO:0000313" key="7">
    <source>
        <dbReference type="Proteomes" id="UP000198418"/>
    </source>
</evidence>
<dbReference type="AlphaFoldDB" id="A0A212S732"/>
<dbReference type="InterPro" id="IPR018490">
    <property type="entry name" value="cNMP-bd_dom_sf"/>
</dbReference>
<keyword evidence="1" id="KW-0805">Transcription regulation</keyword>
<dbReference type="PROSITE" id="PS00889">
    <property type="entry name" value="CNMP_BINDING_2"/>
    <property type="match status" value="1"/>
</dbReference>